<dbReference type="SUPFAM" id="SSF54593">
    <property type="entry name" value="Glyoxalase/Bleomycin resistance protein/Dihydroxybiphenyl dioxygenase"/>
    <property type="match status" value="1"/>
</dbReference>
<feature type="domain" description="VOC" evidence="1">
    <location>
        <begin position="10"/>
        <end position="123"/>
    </location>
</feature>
<protein>
    <recommendedName>
        <fullName evidence="1">VOC domain-containing protein</fullName>
    </recommendedName>
</protein>
<dbReference type="Proteomes" id="UP001201873">
    <property type="component" value="Unassembled WGS sequence"/>
</dbReference>
<keyword evidence="3" id="KW-1185">Reference proteome</keyword>
<sequence>MSDAAPPFNTVAWFQISTDTPGVAKSFYSDLFGWRFAPDDAIGGYEMIRYAGADKPGGGLTTPDGGHPKGAIFNVLVRDVPAVCAEAERQGGKVHVPPVTTPDGLVFAELTDPTGNIFGVFTPPAG</sequence>
<dbReference type="Gene3D" id="3.10.180.10">
    <property type="entry name" value="2,3-Dihydroxybiphenyl 1,2-Dioxygenase, domain 1"/>
    <property type="match status" value="1"/>
</dbReference>
<name>A0ABT0JZU4_9ACTN</name>
<organism evidence="2 3">
    <name type="scientific">Frankia umida</name>
    <dbReference type="NCBI Taxonomy" id="573489"/>
    <lineage>
        <taxon>Bacteria</taxon>
        <taxon>Bacillati</taxon>
        <taxon>Actinomycetota</taxon>
        <taxon>Actinomycetes</taxon>
        <taxon>Frankiales</taxon>
        <taxon>Frankiaceae</taxon>
        <taxon>Frankia</taxon>
    </lineage>
</organism>
<evidence type="ECO:0000313" key="3">
    <source>
        <dbReference type="Proteomes" id="UP001201873"/>
    </source>
</evidence>
<dbReference type="Pfam" id="PF00903">
    <property type="entry name" value="Glyoxalase"/>
    <property type="match status" value="1"/>
</dbReference>
<dbReference type="InterPro" id="IPR029068">
    <property type="entry name" value="Glyas_Bleomycin-R_OHBP_Dase"/>
</dbReference>
<evidence type="ECO:0000259" key="1">
    <source>
        <dbReference type="PROSITE" id="PS51819"/>
    </source>
</evidence>
<accession>A0ABT0JZU4</accession>
<gene>
    <name evidence="2" type="ORF">MXD59_14965</name>
</gene>
<dbReference type="PANTHER" id="PTHR33993:SF14">
    <property type="entry name" value="GB|AAF24581.1"/>
    <property type="match status" value="1"/>
</dbReference>
<evidence type="ECO:0000313" key="2">
    <source>
        <dbReference type="EMBL" id="MCK9877058.1"/>
    </source>
</evidence>
<dbReference type="EMBL" id="JALKFT010000014">
    <property type="protein sequence ID" value="MCK9877058.1"/>
    <property type="molecule type" value="Genomic_DNA"/>
</dbReference>
<reference evidence="2 3" key="1">
    <citation type="submission" date="2022-04" db="EMBL/GenBank/DDBJ databases">
        <title>Genome diversity in the genus Frankia.</title>
        <authorList>
            <person name="Carlos-Shanley C."/>
            <person name="Hahn D."/>
        </authorList>
    </citation>
    <scope>NUCLEOTIDE SEQUENCE [LARGE SCALE GENOMIC DNA]</scope>
    <source>
        <strain evidence="2 3">Ag45/Mut15</strain>
    </source>
</reference>
<dbReference type="InterPro" id="IPR052164">
    <property type="entry name" value="Anthracycline_SecMetBiosynth"/>
</dbReference>
<dbReference type="CDD" id="cd07247">
    <property type="entry name" value="SgaA_N_like"/>
    <property type="match status" value="1"/>
</dbReference>
<dbReference type="InterPro" id="IPR004360">
    <property type="entry name" value="Glyas_Fos-R_dOase_dom"/>
</dbReference>
<dbReference type="InterPro" id="IPR037523">
    <property type="entry name" value="VOC_core"/>
</dbReference>
<dbReference type="PANTHER" id="PTHR33993">
    <property type="entry name" value="GLYOXALASE-RELATED"/>
    <property type="match status" value="1"/>
</dbReference>
<comment type="caution">
    <text evidence="2">The sequence shown here is derived from an EMBL/GenBank/DDBJ whole genome shotgun (WGS) entry which is preliminary data.</text>
</comment>
<dbReference type="PROSITE" id="PS51819">
    <property type="entry name" value="VOC"/>
    <property type="match status" value="1"/>
</dbReference>
<dbReference type="RefSeq" id="WP_248825353.1">
    <property type="nucleotide sequence ID" value="NZ_JALKFT010000014.1"/>
</dbReference>
<proteinExistence type="predicted"/>